<name>A0ABV7FCH9_9GAMM</name>
<proteinExistence type="predicted"/>
<organism evidence="1 2">
    <name type="scientific">Cellvibrio fontiphilus</name>
    <dbReference type="NCBI Taxonomy" id="1815559"/>
    <lineage>
        <taxon>Bacteria</taxon>
        <taxon>Pseudomonadati</taxon>
        <taxon>Pseudomonadota</taxon>
        <taxon>Gammaproteobacteria</taxon>
        <taxon>Cellvibrionales</taxon>
        <taxon>Cellvibrionaceae</taxon>
        <taxon>Cellvibrio</taxon>
    </lineage>
</organism>
<evidence type="ECO:0000313" key="1">
    <source>
        <dbReference type="EMBL" id="MFC3114433.1"/>
    </source>
</evidence>
<keyword evidence="2" id="KW-1185">Reference proteome</keyword>
<evidence type="ECO:0000313" key="2">
    <source>
        <dbReference type="Proteomes" id="UP001595555"/>
    </source>
</evidence>
<gene>
    <name evidence="1" type="ORF">ACFODX_02620</name>
</gene>
<dbReference type="InterPro" id="IPR009959">
    <property type="entry name" value="Cyclase_SnoaL-like"/>
</dbReference>
<dbReference type="SUPFAM" id="SSF54427">
    <property type="entry name" value="NTF2-like"/>
    <property type="match status" value="1"/>
</dbReference>
<accession>A0ABV7FCH9</accession>
<comment type="caution">
    <text evidence="1">The sequence shown here is derived from an EMBL/GenBank/DDBJ whole genome shotgun (WGS) entry which is preliminary data.</text>
</comment>
<dbReference type="RefSeq" id="WP_378115770.1">
    <property type="nucleotide sequence ID" value="NZ_JBHRTF010000002.1"/>
</dbReference>
<sequence length="162" mass="18035">MQQHQSLNAEIDRFLQGALEGSDAHFERYVSESVSCWGFPEFNPASRHEFKGFFNLLTDVFASASFTVDQLLTSGNEALASFSISGIHHEEFLGLKATGCLLSMRGRLLMRIKEGRINQSWMYDKSVQLITPAGLRFVLQAVADVPAPLHTVHGVLCHPSIR</sequence>
<dbReference type="Pfam" id="PF07366">
    <property type="entry name" value="SnoaL"/>
    <property type="match status" value="1"/>
</dbReference>
<reference evidence="2" key="1">
    <citation type="journal article" date="2019" name="Int. J. Syst. Evol. Microbiol.">
        <title>The Global Catalogue of Microorganisms (GCM) 10K type strain sequencing project: providing services to taxonomists for standard genome sequencing and annotation.</title>
        <authorList>
            <consortium name="The Broad Institute Genomics Platform"/>
            <consortium name="The Broad Institute Genome Sequencing Center for Infectious Disease"/>
            <person name="Wu L."/>
            <person name="Ma J."/>
        </authorList>
    </citation>
    <scope>NUCLEOTIDE SEQUENCE [LARGE SCALE GENOMIC DNA]</scope>
    <source>
        <strain evidence="2">KCTC 52237</strain>
    </source>
</reference>
<dbReference type="EMBL" id="JBHRTF010000002">
    <property type="protein sequence ID" value="MFC3114433.1"/>
    <property type="molecule type" value="Genomic_DNA"/>
</dbReference>
<dbReference type="Proteomes" id="UP001595555">
    <property type="component" value="Unassembled WGS sequence"/>
</dbReference>
<protein>
    <submittedName>
        <fullName evidence="1">Ester cyclase</fullName>
    </submittedName>
</protein>
<dbReference type="InterPro" id="IPR032710">
    <property type="entry name" value="NTF2-like_dom_sf"/>
</dbReference>
<dbReference type="Gene3D" id="3.10.450.50">
    <property type="match status" value="1"/>
</dbReference>